<sequence length="48" mass="5652">MRLQAAACFFLAADNRETFWRDFGEEKKLIIFNTLKAPHPLNKKVELE</sequence>
<dbReference type="AlphaFoldDB" id="A0A6C6Z2Q0"/>
<dbReference type="EMBL" id="CP000886">
    <property type="protein sequence ID" value="ABX67677.1"/>
    <property type="molecule type" value="Genomic_DNA"/>
</dbReference>
<reference evidence="1 2" key="1">
    <citation type="submission" date="2007-11" db="EMBL/GenBank/DDBJ databases">
        <authorList>
            <consortium name="The Salmonella enterica serovar Paratyphi B Genome Sequencing Project"/>
            <person name="McClelland M."/>
            <person name="Sanderson E.K."/>
            <person name="Porwollik S."/>
            <person name="Spieth J."/>
            <person name="Clifton W.S."/>
            <person name="Fulton R."/>
            <person name="Cordes M."/>
            <person name="Wollam A."/>
            <person name="Shah N."/>
            <person name="Pepin K."/>
            <person name="Bhonagiri V."/>
            <person name="Nash W."/>
            <person name="Johnson M."/>
            <person name="Thiruvilangam P."/>
            <person name="Wilson R."/>
        </authorList>
    </citation>
    <scope>NUCLEOTIDE SEQUENCE [LARGE SCALE GENOMIC DNA]</scope>
    <source>
        <strain evidence="2">ATCC BAA-1250 / SPB7</strain>
    </source>
</reference>
<gene>
    <name evidence="1" type="ordered locus">SPAB_02294</name>
</gene>
<accession>A0A6C6Z2Q0</accession>
<protein>
    <submittedName>
        <fullName evidence="1">Uncharacterized protein</fullName>
    </submittedName>
</protein>
<dbReference type="KEGG" id="spq:SPAB_02294"/>
<organism evidence="1 2">
    <name type="scientific">Salmonella paratyphi B (strain ATCC BAA-1250 / SPB7)</name>
    <dbReference type="NCBI Taxonomy" id="1016998"/>
    <lineage>
        <taxon>Bacteria</taxon>
        <taxon>Pseudomonadati</taxon>
        <taxon>Pseudomonadota</taxon>
        <taxon>Gammaproteobacteria</taxon>
        <taxon>Enterobacterales</taxon>
        <taxon>Enterobacteriaceae</taxon>
        <taxon>Salmonella</taxon>
    </lineage>
</organism>
<dbReference type="Proteomes" id="UP000008556">
    <property type="component" value="Chromosome"/>
</dbReference>
<evidence type="ECO:0000313" key="1">
    <source>
        <dbReference type="EMBL" id="ABX67677.1"/>
    </source>
</evidence>
<evidence type="ECO:0000313" key="2">
    <source>
        <dbReference type="Proteomes" id="UP000008556"/>
    </source>
</evidence>
<proteinExistence type="predicted"/>
<name>A0A6C6Z2Q0_SALPB</name>